<dbReference type="OrthoDB" id="8851500at2759"/>
<organism evidence="2 3">
    <name type="scientific">Naja naja</name>
    <name type="common">Indian cobra</name>
    <dbReference type="NCBI Taxonomy" id="35670"/>
    <lineage>
        <taxon>Eukaryota</taxon>
        <taxon>Metazoa</taxon>
        <taxon>Chordata</taxon>
        <taxon>Craniata</taxon>
        <taxon>Vertebrata</taxon>
        <taxon>Euteleostomi</taxon>
        <taxon>Lepidosauria</taxon>
        <taxon>Squamata</taxon>
        <taxon>Bifurcata</taxon>
        <taxon>Unidentata</taxon>
        <taxon>Episquamata</taxon>
        <taxon>Toxicofera</taxon>
        <taxon>Serpentes</taxon>
        <taxon>Colubroidea</taxon>
        <taxon>Elapidae</taxon>
        <taxon>Elapinae</taxon>
        <taxon>Naja</taxon>
    </lineage>
</organism>
<accession>A0A8C7E4W2</accession>
<dbReference type="AlphaFoldDB" id="A0A8C7E4W2"/>
<protein>
    <submittedName>
        <fullName evidence="2">Uncharacterized protein</fullName>
    </submittedName>
</protein>
<feature type="region of interest" description="Disordered" evidence="1">
    <location>
        <begin position="1"/>
        <end position="22"/>
    </location>
</feature>
<proteinExistence type="predicted"/>
<evidence type="ECO:0000313" key="2">
    <source>
        <dbReference type="Ensembl" id="ENSNNAP00000024016.1"/>
    </source>
</evidence>
<reference evidence="2" key="1">
    <citation type="submission" date="2025-08" db="UniProtKB">
        <authorList>
            <consortium name="Ensembl"/>
        </authorList>
    </citation>
    <scope>IDENTIFICATION</scope>
</reference>
<dbReference type="Proteomes" id="UP000694559">
    <property type="component" value="Unplaced"/>
</dbReference>
<dbReference type="OMA" id="ETWIRRE"/>
<name>A0A8C7E4W2_NAJNA</name>
<sequence length="101" mass="11153">ARHHDHLPGQSRSISTDSLRSREAACNRGTMLAHLNPSASALPHGIWHSRSRGVNHRHEPHEAEVGDREVDLVRVKLEAAGKLVFRQVELTETLRGGDEAA</sequence>
<dbReference type="Ensembl" id="ENSNNAT00000025181.1">
    <property type="protein sequence ID" value="ENSNNAP00000024016.1"/>
    <property type="gene ID" value="ENSNNAG00000015796.1"/>
</dbReference>
<reference evidence="2" key="2">
    <citation type="submission" date="2025-09" db="UniProtKB">
        <authorList>
            <consortium name="Ensembl"/>
        </authorList>
    </citation>
    <scope>IDENTIFICATION</scope>
</reference>
<evidence type="ECO:0000313" key="3">
    <source>
        <dbReference type="Proteomes" id="UP000694559"/>
    </source>
</evidence>
<keyword evidence="3" id="KW-1185">Reference proteome</keyword>
<evidence type="ECO:0000256" key="1">
    <source>
        <dbReference type="SAM" id="MobiDB-lite"/>
    </source>
</evidence>
<dbReference type="GeneTree" id="ENSGT01030000235556"/>